<evidence type="ECO:0000313" key="1">
    <source>
        <dbReference type="EMBL" id="MPC66121.1"/>
    </source>
</evidence>
<reference evidence="1 2" key="1">
    <citation type="submission" date="2019-05" db="EMBL/GenBank/DDBJ databases">
        <title>Another draft genome of Portunus trituberculatus and its Hox gene families provides insights of decapod evolution.</title>
        <authorList>
            <person name="Jeong J.-H."/>
            <person name="Song I."/>
            <person name="Kim S."/>
            <person name="Choi T."/>
            <person name="Kim D."/>
            <person name="Ryu S."/>
            <person name="Kim W."/>
        </authorList>
    </citation>
    <scope>NUCLEOTIDE SEQUENCE [LARGE SCALE GENOMIC DNA]</scope>
    <source>
        <tissue evidence="1">Muscle</tissue>
    </source>
</reference>
<gene>
    <name evidence="1" type="ORF">E2C01_060266</name>
</gene>
<keyword evidence="2" id="KW-1185">Reference proteome</keyword>
<evidence type="ECO:0000313" key="2">
    <source>
        <dbReference type="Proteomes" id="UP000324222"/>
    </source>
</evidence>
<accession>A0A5B7H0H7</accession>
<organism evidence="1 2">
    <name type="scientific">Portunus trituberculatus</name>
    <name type="common">Swimming crab</name>
    <name type="synonym">Neptunus trituberculatus</name>
    <dbReference type="NCBI Taxonomy" id="210409"/>
    <lineage>
        <taxon>Eukaryota</taxon>
        <taxon>Metazoa</taxon>
        <taxon>Ecdysozoa</taxon>
        <taxon>Arthropoda</taxon>
        <taxon>Crustacea</taxon>
        <taxon>Multicrustacea</taxon>
        <taxon>Malacostraca</taxon>
        <taxon>Eumalacostraca</taxon>
        <taxon>Eucarida</taxon>
        <taxon>Decapoda</taxon>
        <taxon>Pleocyemata</taxon>
        <taxon>Brachyura</taxon>
        <taxon>Eubrachyura</taxon>
        <taxon>Portunoidea</taxon>
        <taxon>Portunidae</taxon>
        <taxon>Portuninae</taxon>
        <taxon>Portunus</taxon>
    </lineage>
</organism>
<protein>
    <submittedName>
        <fullName evidence="1">Uncharacterized protein</fullName>
    </submittedName>
</protein>
<sequence>MTILPSGVCLMDD</sequence>
<dbReference type="EMBL" id="VSRR010024317">
    <property type="protein sequence ID" value="MPC66121.1"/>
    <property type="molecule type" value="Genomic_DNA"/>
</dbReference>
<dbReference type="Proteomes" id="UP000324222">
    <property type="component" value="Unassembled WGS sequence"/>
</dbReference>
<comment type="caution">
    <text evidence="1">The sequence shown here is derived from an EMBL/GenBank/DDBJ whole genome shotgun (WGS) entry which is preliminary data.</text>
</comment>
<proteinExistence type="predicted"/>
<name>A0A5B7H0H7_PORTR</name>